<dbReference type="EMBL" id="LIAE01004900">
    <property type="protein sequence ID" value="PAV93624.1"/>
    <property type="molecule type" value="Genomic_DNA"/>
</dbReference>
<evidence type="ECO:0000313" key="2">
    <source>
        <dbReference type="EMBL" id="PAV93624.1"/>
    </source>
</evidence>
<dbReference type="AlphaFoldDB" id="A0A2A2M599"/>
<evidence type="ECO:0000256" key="1">
    <source>
        <dbReference type="SAM" id="MobiDB-lite"/>
    </source>
</evidence>
<keyword evidence="3" id="KW-1185">Reference proteome</keyword>
<gene>
    <name evidence="2" type="ORF">WR25_25265</name>
</gene>
<protein>
    <submittedName>
        <fullName evidence="2">Uncharacterized protein</fullName>
    </submittedName>
</protein>
<sequence length="79" mass="8765">MWTRPVPASRVTNSPARNGRGLAKKPPRPCIGCFAVAPSSTAPFTSAINSSIFRPVRFMNAPIRFSSTRKRRPPQPKRM</sequence>
<feature type="region of interest" description="Disordered" evidence="1">
    <location>
        <begin position="1"/>
        <end position="25"/>
    </location>
</feature>
<reference evidence="2 3" key="1">
    <citation type="journal article" date="2017" name="Curr. Biol.">
        <title>Genome architecture and evolution of a unichromosomal asexual nematode.</title>
        <authorList>
            <person name="Fradin H."/>
            <person name="Zegar C."/>
            <person name="Gutwein M."/>
            <person name="Lucas J."/>
            <person name="Kovtun M."/>
            <person name="Corcoran D."/>
            <person name="Baugh L.R."/>
            <person name="Kiontke K."/>
            <person name="Gunsalus K."/>
            <person name="Fitch D.H."/>
            <person name="Piano F."/>
        </authorList>
    </citation>
    <scope>NUCLEOTIDE SEQUENCE [LARGE SCALE GENOMIC DNA]</scope>
    <source>
        <strain evidence="2">PF1309</strain>
    </source>
</reference>
<name>A0A2A2M599_9BILA</name>
<proteinExistence type="predicted"/>
<dbReference type="Proteomes" id="UP000218231">
    <property type="component" value="Unassembled WGS sequence"/>
</dbReference>
<accession>A0A2A2M599</accession>
<evidence type="ECO:0000313" key="3">
    <source>
        <dbReference type="Proteomes" id="UP000218231"/>
    </source>
</evidence>
<comment type="caution">
    <text evidence="2">The sequence shown here is derived from an EMBL/GenBank/DDBJ whole genome shotgun (WGS) entry which is preliminary data.</text>
</comment>
<organism evidence="2 3">
    <name type="scientific">Diploscapter pachys</name>
    <dbReference type="NCBI Taxonomy" id="2018661"/>
    <lineage>
        <taxon>Eukaryota</taxon>
        <taxon>Metazoa</taxon>
        <taxon>Ecdysozoa</taxon>
        <taxon>Nematoda</taxon>
        <taxon>Chromadorea</taxon>
        <taxon>Rhabditida</taxon>
        <taxon>Rhabditina</taxon>
        <taxon>Rhabditomorpha</taxon>
        <taxon>Rhabditoidea</taxon>
        <taxon>Rhabditidae</taxon>
        <taxon>Diploscapter</taxon>
    </lineage>
</organism>